<evidence type="ECO:0000256" key="2">
    <source>
        <dbReference type="SAM" id="Phobius"/>
    </source>
</evidence>
<accession>A0A061D724</accession>
<organism evidence="3 4">
    <name type="scientific">Babesia bigemina</name>
    <dbReference type="NCBI Taxonomy" id="5866"/>
    <lineage>
        <taxon>Eukaryota</taxon>
        <taxon>Sar</taxon>
        <taxon>Alveolata</taxon>
        <taxon>Apicomplexa</taxon>
        <taxon>Aconoidasida</taxon>
        <taxon>Piroplasmida</taxon>
        <taxon>Babesiidae</taxon>
        <taxon>Babesia</taxon>
    </lineage>
</organism>
<protein>
    <submittedName>
        <fullName evidence="3">Uncharacterized protein</fullName>
    </submittedName>
</protein>
<dbReference type="KEGG" id="bbig:BBBOND_0110220"/>
<keyword evidence="4" id="KW-1185">Reference proteome</keyword>
<proteinExistence type="predicted"/>
<name>A0A061D724_BABBI</name>
<evidence type="ECO:0000256" key="1">
    <source>
        <dbReference type="SAM" id="MobiDB-lite"/>
    </source>
</evidence>
<gene>
    <name evidence="3" type="ORF">BBBOND_0110220</name>
</gene>
<dbReference type="EMBL" id="LK391707">
    <property type="protein sequence ID" value="CDR94724.1"/>
    <property type="molecule type" value="Genomic_DNA"/>
</dbReference>
<dbReference type="RefSeq" id="XP_012766910.1">
    <property type="nucleotide sequence ID" value="XM_012911456.1"/>
</dbReference>
<keyword evidence="2" id="KW-1133">Transmembrane helix</keyword>
<dbReference type="GeneID" id="24563265"/>
<feature type="region of interest" description="Disordered" evidence="1">
    <location>
        <begin position="1"/>
        <end position="21"/>
    </location>
</feature>
<dbReference type="AlphaFoldDB" id="A0A061D724"/>
<feature type="transmembrane region" description="Helical" evidence="2">
    <location>
        <begin position="57"/>
        <end position="79"/>
    </location>
</feature>
<dbReference type="VEuPathDB" id="PiroplasmaDB:BBBOND_0110220"/>
<evidence type="ECO:0000313" key="4">
    <source>
        <dbReference type="Proteomes" id="UP000033188"/>
    </source>
</evidence>
<evidence type="ECO:0000313" key="3">
    <source>
        <dbReference type="EMBL" id="CDR94724.1"/>
    </source>
</evidence>
<keyword evidence="2" id="KW-0472">Membrane</keyword>
<keyword evidence="2" id="KW-0812">Transmembrane</keyword>
<dbReference type="Proteomes" id="UP000033188">
    <property type="component" value="Chromosome 1"/>
</dbReference>
<sequence length="98" mass="10490">MGMGSLTLRERAEGTSSGSGTCCSWLRGLGLGGEDEHINVVQPHTSGPPSTTNSSPAVLPIIILPVALIIVVICVMIYFRIRPFHRSSDCVDDESHEL</sequence>
<reference evidence="4" key="1">
    <citation type="journal article" date="2014" name="Nucleic Acids Res.">
        <title>The evolutionary dynamics of variant antigen genes in Babesia reveal a history of genomic innovation underlying host-parasite interaction.</title>
        <authorList>
            <person name="Jackson A.P."/>
            <person name="Otto T.D."/>
            <person name="Darby A."/>
            <person name="Ramaprasad A."/>
            <person name="Xia D."/>
            <person name="Echaide I.E."/>
            <person name="Farber M."/>
            <person name="Gahlot S."/>
            <person name="Gamble J."/>
            <person name="Gupta D."/>
            <person name="Gupta Y."/>
            <person name="Jackson L."/>
            <person name="Malandrin L."/>
            <person name="Malas T.B."/>
            <person name="Moussa E."/>
            <person name="Nair M."/>
            <person name="Reid A.J."/>
            <person name="Sanders M."/>
            <person name="Sharma J."/>
            <person name="Tracey A."/>
            <person name="Quail M.A."/>
            <person name="Weir W."/>
            <person name="Wastling J.M."/>
            <person name="Hall N."/>
            <person name="Willadsen P."/>
            <person name="Lingelbach K."/>
            <person name="Shiels B."/>
            <person name="Tait A."/>
            <person name="Berriman M."/>
            <person name="Allred D.R."/>
            <person name="Pain A."/>
        </authorList>
    </citation>
    <scope>NUCLEOTIDE SEQUENCE [LARGE SCALE GENOMIC DNA]</scope>
    <source>
        <strain evidence="4">Bond</strain>
    </source>
</reference>